<evidence type="ECO:0000256" key="2">
    <source>
        <dbReference type="ARBA" id="ARBA00023015"/>
    </source>
</evidence>
<comment type="caution">
    <text evidence="8">The sequence shown here is derived from an EMBL/GenBank/DDBJ whole genome shotgun (WGS) entry which is preliminary data.</text>
</comment>
<evidence type="ECO:0000256" key="4">
    <source>
        <dbReference type="ARBA" id="ARBA00023163"/>
    </source>
</evidence>
<comment type="subcellular location">
    <subcellularLocation>
        <location evidence="1">Nucleus</location>
    </subcellularLocation>
</comment>
<accession>A0AAN9SB70</accession>
<name>A0AAN9SB70_PSOTE</name>
<dbReference type="Proteomes" id="UP001386955">
    <property type="component" value="Unassembled WGS sequence"/>
</dbReference>
<organism evidence="8 9">
    <name type="scientific">Psophocarpus tetragonolobus</name>
    <name type="common">Winged bean</name>
    <name type="synonym">Dolichos tetragonolobus</name>
    <dbReference type="NCBI Taxonomy" id="3891"/>
    <lineage>
        <taxon>Eukaryota</taxon>
        <taxon>Viridiplantae</taxon>
        <taxon>Streptophyta</taxon>
        <taxon>Embryophyta</taxon>
        <taxon>Tracheophyta</taxon>
        <taxon>Spermatophyta</taxon>
        <taxon>Magnoliopsida</taxon>
        <taxon>eudicotyledons</taxon>
        <taxon>Gunneridae</taxon>
        <taxon>Pentapetalae</taxon>
        <taxon>rosids</taxon>
        <taxon>fabids</taxon>
        <taxon>Fabales</taxon>
        <taxon>Fabaceae</taxon>
        <taxon>Papilionoideae</taxon>
        <taxon>50 kb inversion clade</taxon>
        <taxon>NPAAA clade</taxon>
        <taxon>indigoferoid/millettioid clade</taxon>
        <taxon>Phaseoleae</taxon>
        <taxon>Psophocarpus</taxon>
    </lineage>
</organism>
<evidence type="ECO:0000256" key="6">
    <source>
        <dbReference type="SAM" id="MobiDB-lite"/>
    </source>
</evidence>
<evidence type="ECO:0000256" key="1">
    <source>
        <dbReference type="ARBA" id="ARBA00004123"/>
    </source>
</evidence>
<protein>
    <recommendedName>
        <fullName evidence="7">MADS-box domain-containing protein</fullName>
    </recommendedName>
</protein>
<dbReference type="PANTHER" id="PTHR11945">
    <property type="entry name" value="MADS BOX PROTEIN"/>
    <property type="match status" value="1"/>
</dbReference>
<keyword evidence="2" id="KW-0805">Transcription regulation</keyword>
<dbReference type="EMBL" id="JAYMYS010000005">
    <property type="protein sequence ID" value="KAK7392732.1"/>
    <property type="molecule type" value="Genomic_DNA"/>
</dbReference>
<dbReference type="GO" id="GO:0005634">
    <property type="term" value="C:nucleus"/>
    <property type="evidence" value="ECO:0007669"/>
    <property type="project" value="UniProtKB-SubCell"/>
</dbReference>
<evidence type="ECO:0000313" key="9">
    <source>
        <dbReference type="Proteomes" id="UP001386955"/>
    </source>
</evidence>
<sequence length="218" mass="24352">MDSKNVANMSGAIKKTKGRKKIEIKKINNESNLRVTFSKRRSGVFKKASELATLCGVDIAVIMFSPGNRVFSFGSPDVDSVIQRYTAQGPPPVLTQDLNEAHCTTDEGELHAQLNCLSHQIAMEKKREKDLNSLLKETQDHFWWASPIETMNKAQLQNYKKMMEDLKTRTNEKRHKIFFQNASTHNPSTHEFFAGGTSSSSNVSDTLTALPPSCGSDD</sequence>
<keyword evidence="3" id="KW-0238">DNA-binding</keyword>
<dbReference type="AlphaFoldDB" id="A0AAN9SB70"/>
<dbReference type="InterPro" id="IPR002100">
    <property type="entry name" value="TF_MADSbox"/>
</dbReference>
<evidence type="ECO:0000256" key="3">
    <source>
        <dbReference type="ARBA" id="ARBA00023125"/>
    </source>
</evidence>
<dbReference type="GO" id="GO:0045944">
    <property type="term" value="P:positive regulation of transcription by RNA polymerase II"/>
    <property type="evidence" value="ECO:0007669"/>
    <property type="project" value="InterPro"/>
</dbReference>
<reference evidence="8 9" key="1">
    <citation type="submission" date="2024-01" db="EMBL/GenBank/DDBJ databases">
        <title>The genomes of 5 underutilized Papilionoideae crops provide insights into root nodulation and disease resistanc.</title>
        <authorList>
            <person name="Jiang F."/>
        </authorList>
    </citation>
    <scope>NUCLEOTIDE SEQUENCE [LARGE SCALE GENOMIC DNA]</scope>
    <source>
        <strain evidence="8">DUOXIRENSHENG_FW03</strain>
        <tissue evidence="8">Leaves</tissue>
    </source>
</reference>
<dbReference type="GO" id="GO:0000978">
    <property type="term" value="F:RNA polymerase II cis-regulatory region sequence-specific DNA binding"/>
    <property type="evidence" value="ECO:0007669"/>
    <property type="project" value="TreeGrafter"/>
</dbReference>
<gene>
    <name evidence="8" type="ORF">VNO78_21178</name>
</gene>
<evidence type="ECO:0000313" key="8">
    <source>
        <dbReference type="EMBL" id="KAK7392732.1"/>
    </source>
</evidence>
<keyword evidence="9" id="KW-1185">Reference proteome</keyword>
<feature type="region of interest" description="Disordered" evidence="6">
    <location>
        <begin position="188"/>
        <end position="218"/>
    </location>
</feature>
<dbReference type="PROSITE" id="PS50066">
    <property type="entry name" value="MADS_BOX_2"/>
    <property type="match status" value="1"/>
</dbReference>
<dbReference type="Gene3D" id="3.40.1810.10">
    <property type="entry name" value="Transcription factor, MADS-box"/>
    <property type="match status" value="1"/>
</dbReference>
<keyword evidence="4" id="KW-0804">Transcription</keyword>
<feature type="domain" description="MADS-box" evidence="7">
    <location>
        <begin position="17"/>
        <end position="77"/>
    </location>
</feature>
<dbReference type="InterPro" id="IPR036879">
    <property type="entry name" value="TF_MADSbox_sf"/>
</dbReference>
<dbReference type="GO" id="GO:0046983">
    <property type="term" value="F:protein dimerization activity"/>
    <property type="evidence" value="ECO:0007669"/>
    <property type="project" value="InterPro"/>
</dbReference>
<keyword evidence="5" id="KW-0539">Nucleus</keyword>
<dbReference type="PANTHER" id="PTHR11945:SF776">
    <property type="entry name" value="AGAMOUS-LIKE 50-RELATED"/>
    <property type="match status" value="1"/>
</dbReference>
<dbReference type="FunFam" id="3.40.1810.10:FF:000006">
    <property type="entry name" value="Agamous-like MADS-box protein AGL62"/>
    <property type="match status" value="1"/>
</dbReference>
<dbReference type="CDD" id="cd00265">
    <property type="entry name" value="MADS_MEF2_like"/>
    <property type="match status" value="1"/>
</dbReference>
<dbReference type="InterPro" id="IPR033896">
    <property type="entry name" value="MEF2-like_N"/>
</dbReference>
<feature type="compositionally biased region" description="Polar residues" evidence="6">
    <location>
        <begin position="196"/>
        <end position="207"/>
    </location>
</feature>
<dbReference type="PRINTS" id="PR00404">
    <property type="entry name" value="MADSDOMAIN"/>
</dbReference>
<dbReference type="SMART" id="SM00432">
    <property type="entry name" value="MADS"/>
    <property type="match status" value="1"/>
</dbReference>
<evidence type="ECO:0000256" key="5">
    <source>
        <dbReference type="ARBA" id="ARBA00023242"/>
    </source>
</evidence>
<dbReference type="SUPFAM" id="SSF55455">
    <property type="entry name" value="SRF-like"/>
    <property type="match status" value="1"/>
</dbReference>
<dbReference type="GO" id="GO:0000981">
    <property type="term" value="F:DNA-binding transcription factor activity, RNA polymerase II-specific"/>
    <property type="evidence" value="ECO:0007669"/>
    <property type="project" value="TreeGrafter"/>
</dbReference>
<dbReference type="Pfam" id="PF00319">
    <property type="entry name" value="SRF-TF"/>
    <property type="match status" value="1"/>
</dbReference>
<proteinExistence type="predicted"/>
<evidence type="ECO:0000259" key="7">
    <source>
        <dbReference type="PROSITE" id="PS50066"/>
    </source>
</evidence>